<keyword evidence="7" id="KW-1185">Reference proteome</keyword>
<dbReference type="AlphaFoldDB" id="A0A8J5H4P6"/>
<dbReference type="OrthoDB" id="1937734at2759"/>
<gene>
    <name evidence="6" type="ORF">ZIOFF_026958</name>
</gene>
<dbReference type="EMBL" id="JACMSC010000007">
    <property type="protein sequence ID" value="KAG6516493.1"/>
    <property type="molecule type" value="Genomic_DNA"/>
</dbReference>
<keyword evidence="3" id="KW-0832">Ubl conjugation</keyword>
<sequence length="238" mass="25776">MADAGRKRGPTNFAVACGLLSQYIKEKGSAADLGFGIARAAPEGKSESFRVPITMNLLPSADVLGGEESDKESEGEVVSDENPMGLFSQRSGFLASASDDSRVTKQSQLTIFYGGKVLVFNNFPAEKVKDLMQLASLGNSDQNSNLVRKAATDPVLPQLNLSKPAQPNLSDLPIARKASLTRFLEKRKDRISARAPYRITTPSPQVATPMNQEDFKSWLGLGRHFIAPGLSLNSEYSR</sequence>
<evidence type="ECO:0000256" key="3">
    <source>
        <dbReference type="ARBA" id="ARBA00022843"/>
    </source>
</evidence>
<dbReference type="Proteomes" id="UP000734854">
    <property type="component" value="Unassembled WGS sequence"/>
</dbReference>
<feature type="domain" description="Tify" evidence="5">
    <location>
        <begin position="102"/>
        <end position="137"/>
    </location>
</feature>
<dbReference type="SMART" id="SM00979">
    <property type="entry name" value="TIFY"/>
    <property type="match status" value="1"/>
</dbReference>
<dbReference type="Pfam" id="PF09425">
    <property type="entry name" value="Jas_motif"/>
    <property type="match status" value="1"/>
</dbReference>
<dbReference type="SMR" id="A0A8J5H4P6"/>
<dbReference type="GO" id="GO:0009611">
    <property type="term" value="P:response to wounding"/>
    <property type="evidence" value="ECO:0007669"/>
    <property type="project" value="UniProtKB-UniRule"/>
</dbReference>
<evidence type="ECO:0000256" key="2">
    <source>
        <dbReference type="ARBA" id="ARBA00022819"/>
    </source>
</evidence>
<evidence type="ECO:0000313" key="7">
    <source>
        <dbReference type="Proteomes" id="UP000734854"/>
    </source>
</evidence>
<dbReference type="GO" id="GO:2000022">
    <property type="term" value="P:regulation of jasmonic acid mediated signaling pathway"/>
    <property type="evidence" value="ECO:0007669"/>
    <property type="project" value="UniProtKB-UniRule"/>
</dbReference>
<dbReference type="PANTHER" id="PTHR33077:SF140">
    <property type="entry name" value="PROTEIN TIFY 10B"/>
    <property type="match status" value="1"/>
</dbReference>
<comment type="domain">
    <text evidence="4">The jas domain is required for interaction with COI1.</text>
</comment>
<comment type="similarity">
    <text evidence="1 4">Belongs to the TIFY/JAZ family.</text>
</comment>
<accession>A0A8J5H4P6</accession>
<dbReference type="InterPro" id="IPR010399">
    <property type="entry name" value="Tify_dom"/>
</dbReference>
<dbReference type="Pfam" id="PF06200">
    <property type="entry name" value="tify"/>
    <property type="match status" value="1"/>
</dbReference>
<keyword evidence="4" id="KW-0539">Nucleus</keyword>
<evidence type="ECO:0000256" key="4">
    <source>
        <dbReference type="RuleBase" id="RU369065"/>
    </source>
</evidence>
<evidence type="ECO:0000313" key="6">
    <source>
        <dbReference type="EMBL" id="KAG6516493.1"/>
    </source>
</evidence>
<name>A0A8J5H4P6_ZINOF</name>
<dbReference type="InterPro" id="IPR040390">
    <property type="entry name" value="TIFY/JAZ"/>
</dbReference>
<dbReference type="GO" id="GO:0005634">
    <property type="term" value="C:nucleus"/>
    <property type="evidence" value="ECO:0007669"/>
    <property type="project" value="UniProtKB-SubCell"/>
</dbReference>
<dbReference type="GO" id="GO:0031347">
    <property type="term" value="P:regulation of defense response"/>
    <property type="evidence" value="ECO:0007669"/>
    <property type="project" value="UniProtKB-UniRule"/>
</dbReference>
<organism evidence="6 7">
    <name type="scientific">Zingiber officinale</name>
    <name type="common">Ginger</name>
    <name type="synonym">Amomum zingiber</name>
    <dbReference type="NCBI Taxonomy" id="94328"/>
    <lineage>
        <taxon>Eukaryota</taxon>
        <taxon>Viridiplantae</taxon>
        <taxon>Streptophyta</taxon>
        <taxon>Embryophyta</taxon>
        <taxon>Tracheophyta</taxon>
        <taxon>Spermatophyta</taxon>
        <taxon>Magnoliopsida</taxon>
        <taxon>Liliopsida</taxon>
        <taxon>Zingiberales</taxon>
        <taxon>Zingiberaceae</taxon>
        <taxon>Zingiber</taxon>
    </lineage>
</organism>
<dbReference type="PANTHER" id="PTHR33077">
    <property type="entry name" value="PROTEIN TIFY 4A-RELATED-RELATED"/>
    <property type="match status" value="1"/>
</dbReference>
<evidence type="ECO:0000259" key="5">
    <source>
        <dbReference type="PROSITE" id="PS51320"/>
    </source>
</evidence>
<comment type="subcellular location">
    <subcellularLocation>
        <location evidence="4">Nucleus</location>
    </subcellularLocation>
</comment>
<evidence type="ECO:0000256" key="1">
    <source>
        <dbReference type="ARBA" id="ARBA00008614"/>
    </source>
</evidence>
<comment type="caution">
    <text evidence="6">The sequence shown here is derived from an EMBL/GenBank/DDBJ whole genome shotgun (WGS) entry which is preliminary data.</text>
</comment>
<comment type="function">
    <text evidence="4">Repressor of jasmonate responses.</text>
</comment>
<keyword evidence="2 4" id="KW-1184">Jasmonic acid signaling pathway</keyword>
<proteinExistence type="inferred from homology"/>
<dbReference type="PROSITE" id="PS51320">
    <property type="entry name" value="TIFY"/>
    <property type="match status" value="1"/>
</dbReference>
<reference evidence="6 7" key="1">
    <citation type="submission" date="2020-08" db="EMBL/GenBank/DDBJ databases">
        <title>Plant Genome Project.</title>
        <authorList>
            <person name="Zhang R.-G."/>
        </authorList>
    </citation>
    <scope>NUCLEOTIDE SEQUENCE [LARGE SCALE GENOMIC DNA]</scope>
    <source>
        <tissue evidence="6">Rhizome</tissue>
    </source>
</reference>
<dbReference type="InterPro" id="IPR018467">
    <property type="entry name" value="CCT_CS"/>
</dbReference>
<protein>
    <recommendedName>
        <fullName evidence="4">Protein TIFY</fullName>
    </recommendedName>
    <alternativeName>
        <fullName evidence="4">Jasmonate ZIM domain-containing protein</fullName>
    </alternativeName>
</protein>